<dbReference type="SUPFAM" id="SSF53822">
    <property type="entry name" value="Periplasmic binding protein-like I"/>
    <property type="match status" value="1"/>
</dbReference>
<feature type="chain" id="PRO_5039602948" evidence="7">
    <location>
        <begin position="24"/>
        <end position="333"/>
    </location>
</feature>
<dbReference type="InterPro" id="IPR050957">
    <property type="entry name" value="BMP_lipoprotein"/>
</dbReference>
<dbReference type="OrthoDB" id="9769871at2"/>
<name>A0A0B3VMR2_9FIRM</name>
<evidence type="ECO:0000259" key="8">
    <source>
        <dbReference type="Pfam" id="PF02608"/>
    </source>
</evidence>
<dbReference type="InterPro" id="IPR003760">
    <property type="entry name" value="PnrA-like"/>
</dbReference>
<dbReference type="EMBL" id="JWHR01000050">
    <property type="protein sequence ID" value="KHS58071.1"/>
    <property type="molecule type" value="Genomic_DNA"/>
</dbReference>
<evidence type="ECO:0000313" key="9">
    <source>
        <dbReference type="EMBL" id="KHS58071.1"/>
    </source>
</evidence>
<organism evidence="9 10">
    <name type="scientific">Terrisporobacter othiniensis</name>
    <dbReference type="NCBI Taxonomy" id="1577792"/>
    <lineage>
        <taxon>Bacteria</taxon>
        <taxon>Bacillati</taxon>
        <taxon>Bacillota</taxon>
        <taxon>Clostridia</taxon>
        <taxon>Peptostreptococcales</taxon>
        <taxon>Peptostreptococcaceae</taxon>
        <taxon>Terrisporobacter</taxon>
    </lineage>
</organism>
<keyword evidence="10" id="KW-1185">Reference proteome</keyword>
<keyword evidence="3" id="KW-1003">Cell membrane</keyword>
<feature type="domain" description="ABC transporter substrate-binding protein PnrA-like" evidence="8">
    <location>
        <begin position="38"/>
        <end position="332"/>
    </location>
</feature>
<dbReference type="PROSITE" id="PS51257">
    <property type="entry name" value="PROKAR_LIPOPROTEIN"/>
    <property type="match status" value="1"/>
</dbReference>
<gene>
    <name evidence="9" type="ORF">QX51_04705</name>
</gene>
<dbReference type="Proteomes" id="UP000031189">
    <property type="component" value="Unassembled WGS sequence"/>
</dbReference>
<dbReference type="Pfam" id="PF02608">
    <property type="entry name" value="Bmp"/>
    <property type="match status" value="1"/>
</dbReference>
<keyword evidence="4 7" id="KW-0732">Signal</keyword>
<evidence type="ECO:0000256" key="1">
    <source>
        <dbReference type="ARBA" id="ARBA00004193"/>
    </source>
</evidence>
<comment type="caution">
    <text evidence="9">The sequence shown here is derived from an EMBL/GenBank/DDBJ whole genome shotgun (WGS) entry which is preliminary data.</text>
</comment>
<accession>A0A0B3VMR2</accession>
<comment type="similarity">
    <text evidence="2">Belongs to the BMP lipoprotein family.</text>
</comment>
<dbReference type="AlphaFoldDB" id="A0A0B3VMR2"/>
<dbReference type="PANTHER" id="PTHR34296">
    <property type="entry name" value="TRANSCRIPTIONAL ACTIVATOR PROTEIN MED"/>
    <property type="match status" value="1"/>
</dbReference>
<evidence type="ECO:0000256" key="2">
    <source>
        <dbReference type="ARBA" id="ARBA00008610"/>
    </source>
</evidence>
<protein>
    <submittedName>
        <fullName evidence="9">Membrane protein</fullName>
    </submittedName>
</protein>
<evidence type="ECO:0000256" key="4">
    <source>
        <dbReference type="ARBA" id="ARBA00022729"/>
    </source>
</evidence>
<dbReference type="PANTHER" id="PTHR34296:SF2">
    <property type="entry name" value="ABC TRANSPORTER GUANOSINE-BINDING PROTEIN NUPN"/>
    <property type="match status" value="1"/>
</dbReference>
<evidence type="ECO:0000256" key="5">
    <source>
        <dbReference type="ARBA" id="ARBA00023136"/>
    </source>
</evidence>
<dbReference type="GO" id="GO:0005886">
    <property type="term" value="C:plasma membrane"/>
    <property type="evidence" value="ECO:0007669"/>
    <property type="project" value="UniProtKB-SubCell"/>
</dbReference>
<evidence type="ECO:0000256" key="3">
    <source>
        <dbReference type="ARBA" id="ARBA00022475"/>
    </source>
</evidence>
<evidence type="ECO:0000313" key="10">
    <source>
        <dbReference type="Proteomes" id="UP000031189"/>
    </source>
</evidence>
<feature type="signal peptide" evidence="7">
    <location>
        <begin position="1"/>
        <end position="23"/>
    </location>
</feature>
<sequence length="333" mass="35461">MTLKKIVCLITVLIMTASSLVGCGGNKDNATNNDALKVTMVTSVGGVTDGSFNQSAWEGLEKAQKDLGIKASYIESKQEADYVTNLEQAVDGDNDLILATGFPMQQALLDAAKHYPDQKFAIVDVDYGDETPDNVTCISFNEEQSGYVAGLVAGKMTKTNKVGFVGGMDNVVIRKFQIGYEAGVKEANPDAKVLSQYVNSFADQAKGKSIATQMYNNGADIIFACAGDSGLGVLECAKETGKYAIGVDRDQYDIAPDNILTSAMKKVNEGVYSVVKTLKDGTFAGGKTLVFGLKEEGIGLAPSTDKNVPQDVIDYVNKKVEKIISGDIVVPNK</sequence>
<dbReference type="STRING" id="1577792.QX51_04705"/>
<dbReference type="InterPro" id="IPR028082">
    <property type="entry name" value="Peripla_BP_I"/>
</dbReference>
<reference evidence="9 10" key="1">
    <citation type="submission" date="2014-12" db="EMBL/GenBank/DDBJ databases">
        <title>Draft genome sequence of Terrisporobacter sp. 08-306576, isolated from the blood culture of a bacteremia patient.</title>
        <authorList>
            <person name="Lund L.C."/>
            <person name="Sydenham T.V."/>
            <person name="Hogh S.V."/>
            <person name="Skov M.N."/>
            <person name="Kemp M."/>
            <person name="Justesen U.S."/>
        </authorList>
    </citation>
    <scope>NUCLEOTIDE SEQUENCE [LARGE SCALE GENOMIC DNA]</scope>
    <source>
        <strain evidence="9 10">08-306576</strain>
    </source>
</reference>
<dbReference type="CDD" id="cd06354">
    <property type="entry name" value="PBP1_PrnA-like"/>
    <property type="match status" value="1"/>
</dbReference>
<dbReference type="Gene3D" id="3.40.50.2300">
    <property type="match status" value="2"/>
</dbReference>
<evidence type="ECO:0000256" key="6">
    <source>
        <dbReference type="ARBA" id="ARBA00023288"/>
    </source>
</evidence>
<comment type="subcellular location">
    <subcellularLocation>
        <location evidence="1">Cell membrane</location>
        <topology evidence="1">Lipid-anchor</topology>
    </subcellularLocation>
</comment>
<evidence type="ECO:0000256" key="7">
    <source>
        <dbReference type="SAM" id="SignalP"/>
    </source>
</evidence>
<keyword evidence="5" id="KW-0472">Membrane</keyword>
<keyword evidence="6" id="KW-0449">Lipoprotein</keyword>
<proteinExistence type="inferred from homology"/>